<evidence type="ECO:0000259" key="3">
    <source>
        <dbReference type="Pfam" id="PF12937"/>
    </source>
</evidence>
<gene>
    <name evidence="5" type="ORF">B0F90DRAFT_1622646</name>
</gene>
<dbReference type="PANTHER" id="PTHR13382">
    <property type="entry name" value="MITOCHONDRIAL ATP SYNTHASE COUPLING FACTOR B"/>
    <property type="match status" value="1"/>
</dbReference>
<sequence>MPQIYAQPSPAQSAISLSDGEEDDNNIFASGELAVASPATWYSRLHHVHTTARTPPQYPASRLPPEILINILKHLSSPRDIHSTLLVSRSWCECSVELLWHKPTVPDFNTLIKIMQVLSREEPIFTYAQFIRRLNFISIGSEMLDSIFGRLAPCTRLERLTLVGCSNLSDDVIARTVPCFPNLVAIDLSGVDSVTDRTVFALAGSCRKLQGINLLGCRRVSSTSIGALADKCPLLRRVKLSGLVDLTDEPVSDLAIKGSLLLEIDLNGCKKLSDRAIRDIWTYSHNMREMRLSHCTELTDLAFPAPQNIRDPLPGPNPFPESNRLLVSDLPPLRLSRPLEHLRMLDLTSCSKITDDAVEGIVSASPRLRNLVLSKCSQLTDRAIESICLLGKHLHYLHLGHASSITDRSVKTLARSCTRLRYIDLANCNQLTDMSVFELASLPKLRRIGLVRVSNLTDEAIFSLGDRHQTLERVHLSYCDQLTVIAIHYLLQKLQKLNHLSLTGIPAFRRPELQQFCRTPQPFEFNTTQRSQFCVFAGDGVNKLRRFLIDLFNSITEEMNPQGEEDVGDSVSYVQDEESMDIDDV</sequence>
<evidence type="ECO:0000313" key="5">
    <source>
        <dbReference type="EMBL" id="KAI0307241.1"/>
    </source>
</evidence>
<evidence type="ECO:0000256" key="1">
    <source>
        <dbReference type="ARBA" id="ARBA00022786"/>
    </source>
</evidence>
<feature type="non-terminal residue" evidence="5">
    <location>
        <position position="585"/>
    </location>
</feature>
<dbReference type="GO" id="GO:0005737">
    <property type="term" value="C:cytoplasm"/>
    <property type="evidence" value="ECO:0007669"/>
    <property type="project" value="TreeGrafter"/>
</dbReference>
<dbReference type="Pfam" id="PF25372">
    <property type="entry name" value="DUF7885"/>
    <property type="match status" value="1"/>
</dbReference>
<dbReference type="SUPFAM" id="SSF52058">
    <property type="entry name" value="L domain-like"/>
    <property type="match status" value="1"/>
</dbReference>
<reference evidence="5" key="1">
    <citation type="journal article" date="2022" name="New Phytol.">
        <title>Evolutionary transition to the ectomycorrhizal habit in the genomes of a hyperdiverse lineage of mushroom-forming fungi.</title>
        <authorList>
            <person name="Looney B."/>
            <person name="Miyauchi S."/>
            <person name="Morin E."/>
            <person name="Drula E."/>
            <person name="Courty P.E."/>
            <person name="Kohler A."/>
            <person name="Kuo A."/>
            <person name="LaButti K."/>
            <person name="Pangilinan J."/>
            <person name="Lipzen A."/>
            <person name="Riley R."/>
            <person name="Andreopoulos W."/>
            <person name="He G."/>
            <person name="Johnson J."/>
            <person name="Nolan M."/>
            <person name="Tritt A."/>
            <person name="Barry K.W."/>
            <person name="Grigoriev I.V."/>
            <person name="Nagy L.G."/>
            <person name="Hibbett D."/>
            <person name="Henrissat B."/>
            <person name="Matheny P.B."/>
            <person name="Labbe J."/>
            <person name="Martin F.M."/>
        </authorList>
    </citation>
    <scope>NUCLEOTIDE SEQUENCE</scope>
    <source>
        <strain evidence="5">BPL690</strain>
    </source>
</reference>
<evidence type="ECO:0008006" key="7">
    <source>
        <dbReference type="Google" id="ProtNLM"/>
    </source>
</evidence>
<dbReference type="InterPro" id="IPR057207">
    <property type="entry name" value="FBXL15_LRR"/>
</dbReference>
<feature type="compositionally biased region" description="Acidic residues" evidence="2">
    <location>
        <begin position="575"/>
        <end position="585"/>
    </location>
</feature>
<dbReference type="AlphaFoldDB" id="A0AAD4MBE6"/>
<dbReference type="CDD" id="cd09917">
    <property type="entry name" value="F-box_SF"/>
    <property type="match status" value="1"/>
</dbReference>
<dbReference type="PANTHER" id="PTHR13382:SF67">
    <property type="entry name" value="SCF E3 UBIQUITIN LIGASE COMPLEX F-BOX PROTEIN POF2"/>
    <property type="match status" value="1"/>
</dbReference>
<feature type="domain" description="F-box/LRR-repeat protein 15-like leucin rich repeat" evidence="4">
    <location>
        <begin position="151"/>
        <end position="284"/>
    </location>
</feature>
<evidence type="ECO:0000256" key="2">
    <source>
        <dbReference type="SAM" id="MobiDB-lite"/>
    </source>
</evidence>
<comment type="caution">
    <text evidence="5">The sequence shown here is derived from an EMBL/GenBank/DDBJ whole genome shotgun (WGS) entry which is preliminary data.</text>
</comment>
<dbReference type="InterPro" id="IPR050648">
    <property type="entry name" value="F-box_LRR-repeat"/>
</dbReference>
<evidence type="ECO:0000313" key="6">
    <source>
        <dbReference type="Proteomes" id="UP001203297"/>
    </source>
</evidence>
<evidence type="ECO:0000259" key="4">
    <source>
        <dbReference type="Pfam" id="PF25372"/>
    </source>
</evidence>
<feature type="domain" description="F-box" evidence="3">
    <location>
        <begin position="61"/>
        <end position="104"/>
    </location>
</feature>
<organism evidence="5 6">
    <name type="scientific">Multifurca ochricompacta</name>
    <dbReference type="NCBI Taxonomy" id="376703"/>
    <lineage>
        <taxon>Eukaryota</taxon>
        <taxon>Fungi</taxon>
        <taxon>Dikarya</taxon>
        <taxon>Basidiomycota</taxon>
        <taxon>Agaricomycotina</taxon>
        <taxon>Agaricomycetes</taxon>
        <taxon>Russulales</taxon>
        <taxon>Russulaceae</taxon>
        <taxon>Multifurca</taxon>
    </lineage>
</organism>
<dbReference type="Pfam" id="PF12937">
    <property type="entry name" value="F-box-like"/>
    <property type="match status" value="1"/>
</dbReference>
<keyword evidence="1" id="KW-0833">Ubl conjugation pathway</keyword>
<protein>
    <recommendedName>
        <fullName evidence="7">F-box domain-containing protein</fullName>
    </recommendedName>
</protein>
<name>A0AAD4MBE6_9AGAM</name>
<feature type="region of interest" description="Disordered" evidence="2">
    <location>
        <begin position="560"/>
        <end position="585"/>
    </location>
</feature>
<dbReference type="InterPro" id="IPR001810">
    <property type="entry name" value="F-box_dom"/>
</dbReference>
<dbReference type="SUPFAM" id="SSF81383">
    <property type="entry name" value="F-box domain"/>
    <property type="match status" value="1"/>
</dbReference>
<keyword evidence="6" id="KW-1185">Reference proteome</keyword>
<dbReference type="InterPro" id="IPR006553">
    <property type="entry name" value="Leu-rich_rpt_Cys-con_subtyp"/>
</dbReference>
<dbReference type="EMBL" id="WTXG01000002">
    <property type="protein sequence ID" value="KAI0307241.1"/>
    <property type="molecule type" value="Genomic_DNA"/>
</dbReference>
<proteinExistence type="predicted"/>
<dbReference type="InterPro" id="IPR032675">
    <property type="entry name" value="LRR_dom_sf"/>
</dbReference>
<dbReference type="Gene3D" id="3.80.10.10">
    <property type="entry name" value="Ribonuclease Inhibitor"/>
    <property type="match status" value="3"/>
</dbReference>
<accession>A0AAD4MBE6</accession>
<dbReference type="SMART" id="SM00367">
    <property type="entry name" value="LRR_CC"/>
    <property type="match status" value="11"/>
</dbReference>
<dbReference type="Proteomes" id="UP001203297">
    <property type="component" value="Unassembled WGS sequence"/>
</dbReference>
<dbReference type="InterPro" id="IPR036047">
    <property type="entry name" value="F-box-like_dom_sf"/>
</dbReference>